<comment type="caution">
    <text evidence="10">The sequence shown here is derived from an EMBL/GenBank/DDBJ whole genome shotgun (WGS) entry which is preliminary data.</text>
</comment>
<reference evidence="10" key="1">
    <citation type="submission" date="2020-05" db="EMBL/GenBank/DDBJ databases">
        <title>Phylogenomic resolution of chytrid fungi.</title>
        <authorList>
            <person name="Stajich J.E."/>
            <person name="Amses K."/>
            <person name="Simmons R."/>
            <person name="Seto K."/>
            <person name="Myers J."/>
            <person name="Bonds A."/>
            <person name="Quandt C.A."/>
            <person name="Barry K."/>
            <person name="Liu P."/>
            <person name="Grigoriev I."/>
            <person name="Longcore J.E."/>
            <person name="James T.Y."/>
        </authorList>
    </citation>
    <scope>NUCLEOTIDE SEQUENCE</scope>
    <source>
        <strain evidence="10">JEL0318</strain>
    </source>
</reference>
<keyword evidence="2" id="KW-0813">Transport</keyword>
<evidence type="ECO:0000256" key="4">
    <source>
        <dbReference type="ARBA" id="ARBA00022692"/>
    </source>
</evidence>
<proteinExistence type="predicted"/>
<evidence type="ECO:0000256" key="6">
    <source>
        <dbReference type="ARBA" id="ARBA00023065"/>
    </source>
</evidence>
<keyword evidence="4 9" id="KW-0812">Transmembrane</keyword>
<evidence type="ECO:0000256" key="8">
    <source>
        <dbReference type="SAM" id="MobiDB-lite"/>
    </source>
</evidence>
<feature type="transmembrane region" description="Helical" evidence="9">
    <location>
        <begin position="71"/>
        <end position="90"/>
    </location>
</feature>
<name>A0AAD5WZG6_9FUNG</name>
<keyword evidence="5 9" id="KW-1133">Transmembrane helix</keyword>
<evidence type="ECO:0000313" key="11">
    <source>
        <dbReference type="Proteomes" id="UP001212841"/>
    </source>
</evidence>
<evidence type="ECO:0000256" key="1">
    <source>
        <dbReference type="ARBA" id="ARBA00004651"/>
    </source>
</evidence>
<keyword evidence="3" id="KW-1003">Cell membrane</keyword>
<dbReference type="GO" id="GO:0005254">
    <property type="term" value="F:chloride channel activity"/>
    <property type="evidence" value="ECO:0007669"/>
    <property type="project" value="InterPro"/>
</dbReference>
<dbReference type="GO" id="GO:0005886">
    <property type="term" value="C:plasma membrane"/>
    <property type="evidence" value="ECO:0007669"/>
    <property type="project" value="UniProtKB-SubCell"/>
</dbReference>
<keyword evidence="7 9" id="KW-0472">Membrane</keyword>
<accession>A0AAD5WZG6</accession>
<feature type="compositionally biased region" description="Basic and acidic residues" evidence="8">
    <location>
        <begin position="413"/>
        <end position="426"/>
    </location>
</feature>
<evidence type="ECO:0000256" key="3">
    <source>
        <dbReference type="ARBA" id="ARBA00022475"/>
    </source>
</evidence>
<dbReference type="Pfam" id="PF25539">
    <property type="entry name" value="Bestrophin_2"/>
    <property type="match status" value="2"/>
</dbReference>
<evidence type="ECO:0000256" key="7">
    <source>
        <dbReference type="ARBA" id="ARBA00023136"/>
    </source>
</evidence>
<comment type="subcellular location">
    <subcellularLocation>
        <location evidence="1">Cell membrane</location>
        <topology evidence="1">Multi-pass membrane protein</topology>
    </subcellularLocation>
</comment>
<evidence type="ECO:0000256" key="5">
    <source>
        <dbReference type="ARBA" id="ARBA00022989"/>
    </source>
</evidence>
<dbReference type="PANTHER" id="PTHR33281">
    <property type="entry name" value="UPF0187 PROTEIN YNEE"/>
    <property type="match status" value="1"/>
</dbReference>
<feature type="region of interest" description="Disordered" evidence="8">
    <location>
        <begin position="413"/>
        <end position="501"/>
    </location>
</feature>
<dbReference type="AlphaFoldDB" id="A0AAD5WZG6"/>
<dbReference type="Proteomes" id="UP001212841">
    <property type="component" value="Unassembled WGS sequence"/>
</dbReference>
<dbReference type="InterPro" id="IPR044669">
    <property type="entry name" value="YneE/VCCN1/2-like"/>
</dbReference>
<dbReference type="PANTHER" id="PTHR33281:SF19">
    <property type="entry name" value="VOLTAGE-DEPENDENT ANION CHANNEL-FORMING PROTEIN YNEE"/>
    <property type="match status" value="1"/>
</dbReference>
<gene>
    <name evidence="10" type="ORF">HK097_000476</name>
</gene>
<evidence type="ECO:0000256" key="9">
    <source>
        <dbReference type="SAM" id="Phobius"/>
    </source>
</evidence>
<keyword evidence="11" id="KW-1185">Reference proteome</keyword>
<organism evidence="10 11">
    <name type="scientific">Rhizophlyctis rosea</name>
    <dbReference type="NCBI Taxonomy" id="64517"/>
    <lineage>
        <taxon>Eukaryota</taxon>
        <taxon>Fungi</taxon>
        <taxon>Fungi incertae sedis</taxon>
        <taxon>Chytridiomycota</taxon>
        <taxon>Chytridiomycota incertae sedis</taxon>
        <taxon>Chytridiomycetes</taxon>
        <taxon>Rhizophlyctidales</taxon>
        <taxon>Rhizophlyctidaceae</taxon>
        <taxon>Rhizophlyctis</taxon>
    </lineage>
</organism>
<protein>
    <recommendedName>
        <fullName evidence="12">Bestrophin homolog</fullName>
    </recommendedName>
</protein>
<feature type="region of interest" description="Disordered" evidence="8">
    <location>
        <begin position="1"/>
        <end position="24"/>
    </location>
</feature>
<evidence type="ECO:0000256" key="2">
    <source>
        <dbReference type="ARBA" id="ARBA00022448"/>
    </source>
</evidence>
<keyword evidence="6" id="KW-0406">Ion transport</keyword>
<feature type="compositionally biased region" description="Low complexity" evidence="8">
    <location>
        <begin position="485"/>
        <end position="501"/>
    </location>
</feature>
<sequence length="501" mass="54495">MSQFRFPLIPNARRRPTTPGGLPKFEEEDQELTWRLTGSVVGRTLPAAVFYTIYGAAIVCLYEFLDLPFLAIPMIITGILGMTLGLLLAFRSNLAYDRFWEGRKLWSVICVNIRNLSRFIWLIGPDETPLDYAQKAAIMKLLIALPIAEKHELRGEHDWHTYDDLSGLIPMIPTANDKAAAAHRAGYAHARAQSSSSQVTINVGETAPLLGGEASRDLGRRTTVTKKKVKKHVPGAGVASTCVMSNGIHRSDYSCGCVNLPEAVLDQIGAWIALKLKEEKINLMIGGTFIGLLNALGDATTNLDRILTTKIPLAYAIHLRQSLVVYCLTLPFQLIRELQWYTIPVMFIAVFTLFGIENIGFEIQNPFGYDPNDLPLDDYCETVRAELEAMLSEPYSEMANWDATYVLSKLGLPDRHRPKEEPKEEAGPSGTTNHVDLNTAAHAGAEAAKSDSVPGSVTEEEIGNTADSFKVQVNTGSNVAGAAIPSSSAGTTGPAGPGANA</sequence>
<feature type="transmembrane region" description="Helical" evidence="9">
    <location>
        <begin position="45"/>
        <end position="65"/>
    </location>
</feature>
<feature type="compositionally biased region" description="Polar residues" evidence="8">
    <location>
        <begin position="465"/>
        <end position="478"/>
    </location>
</feature>
<evidence type="ECO:0000313" key="10">
    <source>
        <dbReference type="EMBL" id="KAJ3046832.1"/>
    </source>
</evidence>
<evidence type="ECO:0008006" key="12">
    <source>
        <dbReference type="Google" id="ProtNLM"/>
    </source>
</evidence>
<dbReference type="EMBL" id="JADGJD010001082">
    <property type="protein sequence ID" value="KAJ3046832.1"/>
    <property type="molecule type" value="Genomic_DNA"/>
</dbReference>